<dbReference type="GO" id="GO:0016787">
    <property type="term" value="F:hydrolase activity"/>
    <property type="evidence" value="ECO:0007669"/>
    <property type="project" value="UniProtKB-KW"/>
</dbReference>
<proteinExistence type="inferred from homology"/>
<accession>A0A0J6YEM3</accession>
<evidence type="ECO:0000313" key="4">
    <source>
        <dbReference type="Proteomes" id="UP000036513"/>
    </source>
</evidence>
<dbReference type="EMBL" id="JYNL01000056">
    <property type="protein sequence ID" value="KMO71296.1"/>
    <property type="molecule type" value="Genomic_DNA"/>
</dbReference>
<gene>
    <name evidence="3" type="ORF">MCHLDSM_04611</name>
</gene>
<evidence type="ECO:0000259" key="2">
    <source>
        <dbReference type="Pfam" id="PF12146"/>
    </source>
</evidence>
<dbReference type="PATRIC" id="fig|37916.4.peg.4599"/>
<dbReference type="PANTHER" id="PTHR22946:SF12">
    <property type="entry name" value="CONIDIAL PIGMENT BIOSYNTHESIS PROTEIN AYG1 (AFU_ORTHOLOGUE AFUA_2G17550)"/>
    <property type="match status" value="1"/>
</dbReference>
<dbReference type="EC" id="3.7.1.19" evidence="3"/>
<organism evidence="3 4">
    <name type="scientific">Mycolicibacterium chlorophenolicum</name>
    <dbReference type="NCBI Taxonomy" id="37916"/>
    <lineage>
        <taxon>Bacteria</taxon>
        <taxon>Bacillati</taxon>
        <taxon>Actinomycetota</taxon>
        <taxon>Actinomycetes</taxon>
        <taxon>Mycobacteriales</taxon>
        <taxon>Mycobacteriaceae</taxon>
        <taxon>Mycolicibacterium</taxon>
    </lineage>
</organism>
<reference evidence="3 4" key="1">
    <citation type="journal article" date="2015" name="Genome Biol. Evol.">
        <title>Characterization of Three Mycobacterium spp. with Potential Use in Bioremediation by Genome Sequencing and Comparative Genomics.</title>
        <authorList>
            <person name="Das S."/>
            <person name="Pettersson B.M."/>
            <person name="Behra P.R."/>
            <person name="Ramesh M."/>
            <person name="Dasgupta S."/>
            <person name="Bhattacharya A."/>
            <person name="Kirsebom L.A."/>
        </authorList>
    </citation>
    <scope>NUCLEOTIDE SEQUENCE [LARGE SCALE GENOMIC DNA]</scope>
    <source>
        <strain evidence="3 4">DSM 43826</strain>
    </source>
</reference>
<keyword evidence="4" id="KW-1185">Reference proteome</keyword>
<dbReference type="STRING" id="37916.MCHLDSM_04611"/>
<dbReference type="SMR" id="A0A0J6YEM3"/>
<keyword evidence="3" id="KW-0378">Hydrolase</keyword>
<dbReference type="InterPro" id="IPR050261">
    <property type="entry name" value="FrsA_esterase"/>
</dbReference>
<dbReference type="PRINTS" id="PR00111">
    <property type="entry name" value="ABHYDROLASE"/>
</dbReference>
<evidence type="ECO:0000313" key="3">
    <source>
        <dbReference type="EMBL" id="KMO71296.1"/>
    </source>
</evidence>
<dbReference type="Pfam" id="PF12146">
    <property type="entry name" value="Hydrolase_4"/>
    <property type="match status" value="1"/>
</dbReference>
<dbReference type="Proteomes" id="UP000036513">
    <property type="component" value="Unassembled WGS sequence"/>
</dbReference>
<dbReference type="Gene3D" id="3.40.50.1820">
    <property type="entry name" value="alpha/beta hydrolase"/>
    <property type="match status" value="1"/>
</dbReference>
<dbReference type="SUPFAM" id="SSF53474">
    <property type="entry name" value="alpha/beta-Hydrolases"/>
    <property type="match status" value="1"/>
</dbReference>
<name>A0A0J6YEM3_9MYCO</name>
<dbReference type="RefSeq" id="WP_082169008.1">
    <property type="nucleotide sequence ID" value="NZ_JYNL01000056.1"/>
</dbReference>
<dbReference type="PANTHER" id="PTHR22946">
    <property type="entry name" value="DIENELACTONE HYDROLASE DOMAIN-CONTAINING PROTEIN-RELATED"/>
    <property type="match status" value="1"/>
</dbReference>
<comment type="similarity">
    <text evidence="1">Belongs to the AB hydrolase superfamily. FUS2 hydrolase family.</text>
</comment>
<comment type="caution">
    <text evidence="3">The sequence shown here is derived from an EMBL/GenBank/DDBJ whole genome shotgun (WGS) entry which is preliminary data.</text>
</comment>
<sequence>MCCDTLCVCPETPQTGEELYFLAAAAASARGYSVLTFEGPGQGEPLRVQRLPARPDYEVPVRAAVDYLLTRPEVDPERIALMGTSLGGYYAARAAAFESRIKTLIVHGVVFDWWTTQTTTKPALGLLAKLKSPRLVQAALDVAMRRNTGLRWAVTNAKWVHGVHDPVELVEEMRRYSLNETAALIGQPTLILHGEKDHFIPREQVDQLYATLRAPKTLRVFTEEEGAEEHCQFGNLTLLHQVLFDWLDETL</sequence>
<dbReference type="InterPro" id="IPR022742">
    <property type="entry name" value="Hydrolase_4"/>
</dbReference>
<dbReference type="AlphaFoldDB" id="A0A0J6YEM3"/>
<dbReference type="InterPro" id="IPR000073">
    <property type="entry name" value="AB_hydrolase_1"/>
</dbReference>
<dbReference type="InterPro" id="IPR029058">
    <property type="entry name" value="AB_hydrolase_fold"/>
</dbReference>
<feature type="domain" description="Serine aminopeptidase S33" evidence="2">
    <location>
        <begin position="23"/>
        <end position="221"/>
    </location>
</feature>
<evidence type="ECO:0000256" key="1">
    <source>
        <dbReference type="ARBA" id="ARBA00038115"/>
    </source>
</evidence>
<protein>
    <submittedName>
        <fullName evidence="3">2,6-dihydropseudooxynicotine hydrolase</fullName>
        <ecNumber evidence="3">3.7.1.19</ecNumber>
    </submittedName>
</protein>